<name>A0A9P0SJ79_PIEBR</name>
<reference evidence="1" key="1">
    <citation type="submission" date="2022-05" db="EMBL/GenBank/DDBJ databases">
        <authorList>
            <person name="Okamura Y."/>
        </authorList>
    </citation>
    <scope>NUCLEOTIDE SEQUENCE</scope>
</reference>
<evidence type="ECO:0008006" key="3">
    <source>
        <dbReference type="Google" id="ProtNLM"/>
    </source>
</evidence>
<protein>
    <recommendedName>
        <fullName evidence="3">N-acetyltransferase domain-containing protein</fullName>
    </recommendedName>
</protein>
<proteinExistence type="predicted"/>
<dbReference type="EMBL" id="CALOZG010000001">
    <property type="protein sequence ID" value="CAH3862290.1"/>
    <property type="molecule type" value="Genomic_DNA"/>
</dbReference>
<dbReference type="GO" id="GO:0008080">
    <property type="term" value="F:N-acetyltransferase activity"/>
    <property type="evidence" value="ECO:0007669"/>
    <property type="project" value="TreeGrafter"/>
</dbReference>
<dbReference type="PANTHER" id="PTHR20905">
    <property type="entry name" value="N-ACETYLTRANSFERASE-RELATED"/>
    <property type="match status" value="1"/>
</dbReference>
<sequence length="485" mass="55096">MIKAIESHILKMPFTRNWDKSCPRVWDKWEANGQEWVVQDLDPNDDEEALEILVEHLCNDELLCSLSRLTEDKESVEGIRKFWVPCIAQRMTLGCYTWVDGKKTLVALNLCIVMSAGDTFPNVEITGDKWKNVYYGMEYVETKRDPHKYLELDTLLHAFGLVVKREYRGYKLGAKLLAAREPLCKLLGVKGTTTVFSGPASPILAARCGFVSICEVSLRELADSGLDYPPEPNTYIKLMFKMPFKRNWDASCPRVWNKWEADGQEWVVQDLDPKDDEEALDILLAHLCTDEILCSLSKLSEDEESIEGMKKFWVPCIAQRMSLALYTCVDGKKTLVALNVCVVMSAGDTFPDVESPGSLDINLKEIKGEKWKNVFKALEYVEIKRDPHRYLEMDLLLHAFGLVVKRDYRGQRLGAKLLAAREPLSKAHEIKGTTTVFTGPASQKLAASCGFESICEASWKDLADSGLDYPHEPNKYIKLMVKRFE</sequence>
<accession>A0A9P0SJ79</accession>
<keyword evidence="2" id="KW-1185">Reference proteome</keyword>
<dbReference type="PANTHER" id="PTHR20905:SF32">
    <property type="entry name" value="ARYLALKYLAMINE N-ACETYLTRANSFERASE-LIKE 7, ISOFORM A"/>
    <property type="match status" value="1"/>
</dbReference>
<evidence type="ECO:0000313" key="2">
    <source>
        <dbReference type="Proteomes" id="UP001152562"/>
    </source>
</evidence>
<gene>
    <name evidence="1" type="ORF">PIBRA_LOCUS470</name>
</gene>
<dbReference type="SUPFAM" id="SSF55729">
    <property type="entry name" value="Acyl-CoA N-acyltransferases (Nat)"/>
    <property type="match status" value="1"/>
</dbReference>
<evidence type="ECO:0000313" key="1">
    <source>
        <dbReference type="EMBL" id="CAH3862290.1"/>
    </source>
</evidence>
<dbReference type="InterPro" id="IPR016181">
    <property type="entry name" value="Acyl_CoA_acyltransferase"/>
</dbReference>
<dbReference type="AlphaFoldDB" id="A0A9P0SJ79"/>
<dbReference type="Gene3D" id="3.40.630.30">
    <property type="match status" value="2"/>
</dbReference>
<organism evidence="1 2">
    <name type="scientific">Pieris brassicae</name>
    <name type="common">White butterfly</name>
    <name type="synonym">Large white butterfly</name>
    <dbReference type="NCBI Taxonomy" id="7116"/>
    <lineage>
        <taxon>Eukaryota</taxon>
        <taxon>Metazoa</taxon>
        <taxon>Ecdysozoa</taxon>
        <taxon>Arthropoda</taxon>
        <taxon>Hexapoda</taxon>
        <taxon>Insecta</taxon>
        <taxon>Pterygota</taxon>
        <taxon>Neoptera</taxon>
        <taxon>Endopterygota</taxon>
        <taxon>Lepidoptera</taxon>
        <taxon>Glossata</taxon>
        <taxon>Ditrysia</taxon>
        <taxon>Papilionoidea</taxon>
        <taxon>Pieridae</taxon>
        <taxon>Pierinae</taxon>
        <taxon>Pieris</taxon>
    </lineage>
</organism>
<dbReference type="Proteomes" id="UP001152562">
    <property type="component" value="Unassembled WGS sequence"/>
</dbReference>
<comment type="caution">
    <text evidence="1">The sequence shown here is derived from an EMBL/GenBank/DDBJ whole genome shotgun (WGS) entry which is preliminary data.</text>
</comment>